<dbReference type="Proteomes" id="UP000749559">
    <property type="component" value="Unassembled WGS sequence"/>
</dbReference>
<sequence>MRELEKTGRRGSSAMQAHQCMALVRKLQGPTPPSSQVSDIGRGESLRQLLGTLLEEMQNVSTRLSRIEAKMLVQEERKNDVVFLDHVTKGKTEEYCCGKL</sequence>
<comment type="caution">
    <text evidence="1">The sequence shown here is derived from an EMBL/GenBank/DDBJ whole genome shotgun (WGS) entry which is preliminary data.</text>
</comment>
<proteinExistence type="predicted"/>
<evidence type="ECO:0000313" key="1">
    <source>
        <dbReference type="EMBL" id="CAH1778512.1"/>
    </source>
</evidence>
<dbReference type="EMBL" id="CAIIXF020000003">
    <property type="protein sequence ID" value="CAH1778512.1"/>
    <property type="molecule type" value="Genomic_DNA"/>
</dbReference>
<protein>
    <submittedName>
        <fullName evidence="1">Uncharacterized protein</fullName>
    </submittedName>
</protein>
<reference evidence="1" key="1">
    <citation type="submission" date="2022-03" db="EMBL/GenBank/DDBJ databases">
        <authorList>
            <person name="Martin C."/>
        </authorList>
    </citation>
    <scope>NUCLEOTIDE SEQUENCE</scope>
</reference>
<name>A0A8S4NB95_OWEFU</name>
<organism evidence="1 2">
    <name type="scientific">Owenia fusiformis</name>
    <name type="common">Polychaete worm</name>
    <dbReference type="NCBI Taxonomy" id="6347"/>
    <lineage>
        <taxon>Eukaryota</taxon>
        <taxon>Metazoa</taxon>
        <taxon>Spiralia</taxon>
        <taxon>Lophotrochozoa</taxon>
        <taxon>Annelida</taxon>
        <taxon>Polychaeta</taxon>
        <taxon>Sedentaria</taxon>
        <taxon>Canalipalpata</taxon>
        <taxon>Sabellida</taxon>
        <taxon>Oweniida</taxon>
        <taxon>Oweniidae</taxon>
        <taxon>Owenia</taxon>
    </lineage>
</organism>
<dbReference type="AlphaFoldDB" id="A0A8S4NB95"/>
<accession>A0A8S4NB95</accession>
<gene>
    <name evidence="1" type="ORF">OFUS_LOCUS5421</name>
</gene>
<evidence type="ECO:0000313" key="2">
    <source>
        <dbReference type="Proteomes" id="UP000749559"/>
    </source>
</evidence>
<keyword evidence="2" id="KW-1185">Reference proteome</keyword>